<dbReference type="KEGG" id="dmu:Desmu_1185"/>
<organism evidence="2 3">
    <name type="scientific">Desulfurococcus mucosus (strain ATCC 35584 / DSM 2162 / JCM 9187 / O7/1)</name>
    <dbReference type="NCBI Taxonomy" id="765177"/>
    <lineage>
        <taxon>Archaea</taxon>
        <taxon>Thermoproteota</taxon>
        <taxon>Thermoprotei</taxon>
        <taxon>Desulfurococcales</taxon>
        <taxon>Desulfurococcaceae</taxon>
        <taxon>Desulfurococcus</taxon>
    </lineage>
</organism>
<dbReference type="EMBL" id="CP002363">
    <property type="protein sequence ID" value="ADV65482.1"/>
    <property type="molecule type" value="Genomic_DNA"/>
</dbReference>
<feature type="region of interest" description="Disordered" evidence="1">
    <location>
        <begin position="1"/>
        <end position="22"/>
    </location>
</feature>
<evidence type="ECO:0000313" key="2">
    <source>
        <dbReference type="EMBL" id="ADV65482.1"/>
    </source>
</evidence>
<dbReference type="AlphaFoldDB" id="E8RAP6"/>
<dbReference type="OrthoDB" id="386750at2157"/>
<name>E8RAP6_DESM0</name>
<accession>E8RAP6</accession>
<dbReference type="eggNOG" id="arCOG05938">
    <property type="taxonomic scope" value="Archaea"/>
</dbReference>
<proteinExistence type="predicted"/>
<evidence type="ECO:0000256" key="1">
    <source>
        <dbReference type="SAM" id="MobiDB-lite"/>
    </source>
</evidence>
<feature type="compositionally biased region" description="Basic and acidic residues" evidence="1">
    <location>
        <begin position="71"/>
        <end position="80"/>
    </location>
</feature>
<dbReference type="HOGENOM" id="CLU_2127729_0_0_2"/>
<protein>
    <submittedName>
        <fullName evidence="2">YL1 domain containing protein</fullName>
    </submittedName>
</protein>
<keyword evidence="3" id="KW-1185">Reference proteome</keyword>
<evidence type="ECO:0000313" key="3">
    <source>
        <dbReference type="Proteomes" id="UP000001068"/>
    </source>
</evidence>
<sequence length="113" mass="12740">MLLSDEEEFTGEEVLEEEEEYEEEGKEIRIEQLKLLIDVTKLWRRVLQGEASIDELSKAVTPVARGTGEAAVKKPVEGRARGKKGNRRKKGKSRKKSKKSGRSRRKTGKAKSG</sequence>
<feature type="region of interest" description="Disordered" evidence="1">
    <location>
        <begin position="62"/>
        <end position="113"/>
    </location>
</feature>
<dbReference type="GeneID" id="10153900"/>
<dbReference type="Proteomes" id="UP000001068">
    <property type="component" value="Chromosome"/>
</dbReference>
<feature type="compositionally biased region" description="Basic residues" evidence="1">
    <location>
        <begin position="81"/>
        <end position="113"/>
    </location>
</feature>
<dbReference type="STRING" id="765177.Desmu_1185"/>
<gene>
    <name evidence="2" type="ordered locus">Desmu_1185</name>
</gene>
<reference evidence="3" key="1">
    <citation type="submission" date="2010-11" db="EMBL/GenBank/DDBJ databases">
        <title>The complete genome of Desulfurococcus mucosus DSM 2162.</title>
        <authorList>
            <consortium name="US DOE Joint Genome Institute (JGI-PGF)"/>
            <person name="Lucas S."/>
            <person name="Copeland A."/>
            <person name="Lapidus A."/>
            <person name="Bruce D."/>
            <person name="Goodwin L."/>
            <person name="Pitluck S."/>
            <person name="Kyrpides N."/>
            <person name="Mavromatis K."/>
            <person name="Pagani I."/>
            <person name="Ivanova N."/>
            <person name="Ovchinnikova G."/>
            <person name="Chertkov O."/>
            <person name="Held B."/>
            <person name="Brettin T."/>
            <person name="Detter J.C."/>
            <person name="Tapia R."/>
            <person name="Han C."/>
            <person name="Land M."/>
            <person name="Hauser L."/>
            <person name="Markowitz V."/>
            <person name="Cheng J.-F."/>
            <person name="Hugenholtz P."/>
            <person name="Woyke T."/>
            <person name="Wu D."/>
            <person name="Wirth R."/>
            <person name="Bilek Y."/>
            <person name="Hader T."/>
            <person name="Klenk H.-P."/>
            <person name="Eisen J.A."/>
        </authorList>
    </citation>
    <scope>NUCLEOTIDE SEQUENCE [LARGE SCALE GENOMIC DNA]</scope>
    <source>
        <strain evidence="3">ATCC 35584 / DSM 2162 / JCM 9187 / O7/1</strain>
    </source>
</reference>
<reference evidence="2 3" key="2">
    <citation type="journal article" date="2011" name="Stand. Genomic Sci.">
        <title>Complete genome sequence of Desulfurococcus mucosus type strain (O7/1).</title>
        <authorList>
            <person name="Wirth R."/>
            <person name="Chertkov O."/>
            <person name="Held B."/>
            <person name="Lapidus A."/>
            <person name="Nolan M."/>
            <person name="Lucas S."/>
            <person name="Hammon N."/>
            <person name="Deshpande S."/>
            <person name="Cheng J.F."/>
            <person name="Tapia R."/>
            <person name="Han C."/>
            <person name="Goodwin L."/>
            <person name="Pitluck S."/>
            <person name="Liolios K."/>
            <person name="Ioanna P."/>
            <person name="Ivanova N."/>
            <person name="Mavromatis K."/>
            <person name="Mikhailova N."/>
            <person name="Pati A."/>
            <person name="Chen A."/>
            <person name="Palaniappan K."/>
            <person name="Land M."/>
            <person name="Hauser L."/>
            <person name="Chang Y.J."/>
            <person name="Jeffries C.D."/>
            <person name="Bilek Y."/>
            <person name="Hader T."/>
            <person name="Rohde M."/>
            <person name="Spring S."/>
            <person name="Sikorski J."/>
            <person name="Goker M."/>
            <person name="Woyke T."/>
            <person name="Bristow J."/>
            <person name="Eisen J.A."/>
            <person name="Markowitz V."/>
            <person name="Hugenholtz P."/>
            <person name="Kyrpides N.C."/>
            <person name="Klenk H.P."/>
        </authorList>
    </citation>
    <scope>NUCLEOTIDE SEQUENCE [LARGE SCALE GENOMIC DNA]</scope>
    <source>
        <strain evidence="3">ATCC 35584 / DSM 2162 / JCM 9187 / O7/1</strain>
    </source>
</reference>
<dbReference type="RefSeq" id="WP_013562704.1">
    <property type="nucleotide sequence ID" value="NC_014961.1"/>
</dbReference>